<comment type="similarity">
    <text evidence="1">In the C-terminal section; belongs to the transposase 35 family.</text>
</comment>
<dbReference type="Pfam" id="PF07282">
    <property type="entry name" value="Cas12f1-like_TNB"/>
    <property type="match status" value="1"/>
</dbReference>
<feature type="domain" description="Probable transposase IS891/IS1136/IS1341" evidence="5">
    <location>
        <begin position="3"/>
        <end position="114"/>
    </location>
</feature>
<evidence type="ECO:0000313" key="8">
    <source>
        <dbReference type="Proteomes" id="UP001483337"/>
    </source>
</evidence>
<dbReference type="NCBIfam" id="TIGR01766">
    <property type="entry name" value="IS200/IS605 family accessory protein TnpB-like domain"/>
    <property type="match status" value="1"/>
</dbReference>
<evidence type="ECO:0000256" key="1">
    <source>
        <dbReference type="ARBA" id="ARBA00008761"/>
    </source>
</evidence>
<gene>
    <name evidence="7" type="ORF">WJM97_14285</name>
</gene>
<evidence type="ECO:0000256" key="3">
    <source>
        <dbReference type="ARBA" id="ARBA00023125"/>
    </source>
</evidence>
<evidence type="ECO:0000259" key="5">
    <source>
        <dbReference type="Pfam" id="PF01385"/>
    </source>
</evidence>
<organism evidence="7 8">
    <name type="scientific">Okeanomitos corallinicola TIOX110</name>
    <dbReference type="NCBI Taxonomy" id="3133117"/>
    <lineage>
        <taxon>Bacteria</taxon>
        <taxon>Bacillati</taxon>
        <taxon>Cyanobacteriota</taxon>
        <taxon>Cyanophyceae</taxon>
        <taxon>Nostocales</taxon>
        <taxon>Aphanizomenonaceae</taxon>
        <taxon>Okeanomitos</taxon>
    </lineage>
</organism>
<keyword evidence="8" id="KW-1185">Reference proteome</keyword>
<keyword evidence="2" id="KW-0815">Transposition</keyword>
<keyword evidence="4" id="KW-0233">DNA recombination</keyword>
<proteinExistence type="inferred from homology"/>
<dbReference type="NCBIfam" id="NF040570">
    <property type="entry name" value="guided_TnpB"/>
    <property type="match status" value="1"/>
</dbReference>
<evidence type="ECO:0000313" key="7">
    <source>
        <dbReference type="EMBL" id="WZB86563.1"/>
    </source>
</evidence>
<dbReference type="InterPro" id="IPR001959">
    <property type="entry name" value="Transposase"/>
</dbReference>
<evidence type="ECO:0000256" key="4">
    <source>
        <dbReference type="ARBA" id="ARBA00023172"/>
    </source>
</evidence>
<dbReference type="Pfam" id="PF01385">
    <property type="entry name" value="OrfB_IS605"/>
    <property type="match status" value="1"/>
</dbReference>
<name>A0ABZ2UT23_9CYAN</name>
<dbReference type="RefSeq" id="WP_353929477.1">
    <property type="nucleotide sequence ID" value="NZ_CP150886.1"/>
</dbReference>
<sequence length="216" mass="24527">MIYHQEEKPKQVDNKRIASIDLGLNNLATVTFNQAGLIPFLINGRPLKSINHFFNKKKAELQAIIKNKTSKRLQNLCTKRNFKVDDYLHKASRYLINKLVKLNIGTLVIGKNEGWKQELNIGSQNNQNFTQIPHTRFIGQLTYKAELAGISVIITEESYTSKSSFLDQDVLPKYKKGEKYSFSGNRIKRGLYKSAEGILINADVNGSLNILKNCNP</sequence>
<accession>A0ABZ2UT23</accession>
<dbReference type="Proteomes" id="UP001483337">
    <property type="component" value="Chromosome"/>
</dbReference>
<keyword evidence="3" id="KW-0238">DNA-binding</keyword>
<feature type="domain" description="Cas12f1-like TNB" evidence="6">
    <location>
        <begin position="134"/>
        <end position="210"/>
    </location>
</feature>
<reference evidence="7 8" key="1">
    <citation type="submission" date="2024-04" db="EMBL/GenBank/DDBJ databases">
        <title>Okeanomitos corallinicola gen. &amp; sp. nov. (Nostocales, Cyanobacteria), a new toxic marine heterocyst-forming cyanobacterium from a coral reef.</title>
        <authorList>
            <person name="Li H."/>
            <person name="Li R."/>
            <person name="Kang J."/>
            <person name="Hii K.S."/>
            <person name="Mohamed H.F."/>
            <person name="Xu X."/>
            <person name="Luo Z."/>
        </authorList>
    </citation>
    <scope>NUCLEOTIDE SEQUENCE [LARGE SCALE GENOMIC DNA]</scope>
    <source>
        <strain evidence="7 8">TIOX110</strain>
    </source>
</reference>
<evidence type="ECO:0000256" key="2">
    <source>
        <dbReference type="ARBA" id="ARBA00022578"/>
    </source>
</evidence>
<evidence type="ECO:0000259" key="6">
    <source>
        <dbReference type="Pfam" id="PF07282"/>
    </source>
</evidence>
<dbReference type="EMBL" id="CP150886">
    <property type="protein sequence ID" value="WZB86563.1"/>
    <property type="molecule type" value="Genomic_DNA"/>
</dbReference>
<dbReference type="InterPro" id="IPR010095">
    <property type="entry name" value="Cas12f1-like_TNB"/>
</dbReference>
<protein>
    <submittedName>
        <fullName evidence="7">Transposase</fullName>
    </submittedName>
</protein>